<keyword evidence="1" id="KW-0472">Membrane</keyword>
<reference evidence="2 3" key="1">
    <citation type="submission" date="2019-05" db="EMBL/GenBank/DDBJ databases">
        <title>Emergence of the Ug99 lineage of the wheat stem rust pathogen through somatic hybridization.</title>
        <authorList>
            <person name="Li F."/>
            <person name="Upadhyaya N.M."/>
            <person name="Sperschneider J."/>
            <person name="Matny O."/>
            <person name="Nguyen-Phuc H."/>
            <person name="Mago R."/>
            <person name="Raley C."/>
            <person name="Miller M.E."/>
            <person name="Silverstein K.A.T."/>
            <person name="Henningsen E."/>
            <person name="Hirsch C.D."/>
            <person name="Visser B."/>
            <person name="Pretorius Z.A."/>
            <person name="Steffenson B.J."/>
            <person name="Schwessinger B."/>
            <person name="Dodds P.N."/>
            <person name="Figueroa M."/>
        </authorList>
    </citation>
    <scope>NUCLEOTIDE SEQUENCE [LARGE SCALE GENOMIC DNA]</scope>
    <source>
        <strain evidence="2 3">Ug99</strain>
    </source>
</reference>
<comment type="caution">
    <text evidence="2">The sequence shown here is derived from an EMBL/GenBank/DDBJ whole genome shotgun (WGS) entry which is preliminary data.</text>
</comment>
<evidence type="ECO:0000313" key="2">
    <source>
        <dbReference type="EMBL" id="KAA1126298.1"/>
    </source>
</evidence>
<keyword evidence="1" id="KW-0812">Transmembrane</keyword>
<evidence type="ECO:0000256" key="1">
    <source>
        <dbReference type="SAM" id="Phobius"/>
    </source>
</evidence>
<evidence type="ECO:0000313" key="3">
    <source>
        <dbReference type="Proteomes" id="UP000325313"/>
    </source>
</evidence>
<gene>
    <name evidence="2" type="ORF">PGTUg99_024653</name>
</gene>
<dbReference type="AlphaFoldDB" id="A0A5B0RMG2"/>
<name>A0A5B0RMG2_PUCGR</name>
<keyword evidence="1" id="KW-1133">Transmembrane helix</keyword>
<dbReference type="Proteomes" id="UP000325313">
    <property type="component" value="Unassembled WGS sequence"/>
</dbReference>
<feature type="transmembrane region" description="Helical" evidence="1">
    <location>
        <begin position="20"/>
        <end position="37"/>
    </location>
</feature>
<dbReference type="EMBL" id="VDEP01000172">
    <property type="protein sequence ID" value="KAA1126298.1"/>
    <property type="molecule type" value="Genomic_DNA"/>
</dbReference>
<sequence length="96" mass="11032">MHDQSPSNLDPSKSHHHTTILNLTCIPLLCYILRIKLRLLWQVLSDGVSFGSSIGHPGQLAGDKYESSYDPQHLCQKLIRLWQNFNKLKHLPYLLV</sequence>
<protein>
    <submittedName>
        <fullName evidence="2">Uncharacterized protein</fullName>
    </submittedName>
</protein>
<organism evidence="2 3">
    <name type="scientific">Puccinia graminis f. sp. tritici</name>
    <dbReference type="NCBI Taxonomy" id="56615"/>
    <lineage>
        <taxon>Eukaryota</taxon>
        <taxon>Fungi</taxon>
        <taxon>Dikarya</taxon>
        <taxon>Basidiomycota</taxon>
        <taxon>Pucciniomycotina</taxon>
        <taxon>Pucciniomycetes</taxon>
        <taxon>Pucciniales</taxon>
        <taxon>Pucciniaceae</taxon>
        <taxon>Puccinia</taxon>
    </lineage>
</organism>
<accession>A0A5B0RMG2</accession>
<proteinExistence type="predicted"/>